<dbReference type="HOGENOM" id="CLU_393243_0_0_11"/>
<feature type="compositionally biased region" description="Pro residues" evidence="1">
    <location>
        <begin position="354"/>
        <end position="374"/>
    </location>
</feature>
<sequence>MTTTRQSAPAWTTQDLDDLLQRFFGPGNDAWPGMDPDPRKGERARPFVELLRRSTDIPLVLPRYQQAQDRFAIYITARDEAHAALMAQIITAFAGPTYLIDAGVRPCTLDVNDPIESALLDLAGEATTFRLETHPNRRYRQKLTDVALLMQRTLASRPPRLWRVTKPTGRLLAEFDAALAAGGEAASQATLDQLAAQGGINAVNLAYLRIKRLSRLGLDQELLDYPDLGDIVRQNPPIPVKEAVLNAVYACDLHEPLTCDDLQGAQQALRDRDFLALAPFEDAQASYSTEALTVLLLAAVSREDLASTQTVLTTLQKNASLESLPMALRSAITALHNVQQDGIPTHQTSKPTETPEPPAPASPTHPADAPPTPATPTSWPELMSALANGHAHLTSILDQEAWTDWPSPAQDDRHIATVLEDLPDDSQAKIWRYVGAFIDSVGYGQPAPLSARALITCALAYDWLGPGDLLAVQALTEIVLRSSPSAATYKQLLEELADTCERWVAPERAAIALDFADRLVMEASPEPSARETFALALLLPLSVHQGRLDPGDLSMARRLSTELGIELDWQSQPSEGEAQDAETELKAATGRQLLLYSLDERVLDRVSETLQQLAPGVKVVVAHDSVGSPQLRQKARQADVIVLATRCAKHAATGFITQHARTTVTEYADGSGSASLLRAAVHGLLRQKGVAQGRVWAGQRL</sequence>
<dbReference type="EMBL" id="GG657758">
    <property type="protein sequence ID" value="EFL39107.1"/>
    <property type="molecule type" value="Genomic_DNA"/>
</dbReference>
<dbReference type="NCBIfam" id="NF041061">
    <property type="entry name" value="DpdD"/>
    <property type="match status" value="1"/>
</dbReference>
<reference evidence="2" key="1">
    <citation type="submission" date="2009-02" db="EMBL/GenBank/DDBJ databases">
        <title>Annotation of Streptomyces griseoflavus strain Tu4000.</title>
        <authorList>
            <consortium name="The Broad Institute Genome Sequencing Platform"/>
            <consortium name="Broad Institute Microbial Sequencing Center"/>
            <person name="Fischbach M."/>
            <person name="Godfrey P."/>
            <person name="Ward D."/>
            <person name="Young S."/>
            <person name="Zeng Q."/>
            <person name="Koehrsen M."/>
            <person name="Alvarado L."/>
            <person name="Berlin A.M."/>
            <person name="Bochicchio J."/>
            <person name="Borenstein D."/>
            <person name="Chapman S.B."/>
            <person name="Chen Z."/>
            <person name="Engels R."/>
            <person name="Freedman E."/>
            <person name="Gellesch M."/>
            <person name="Goldberg J."/>
            <person name="Griggs A."/>
            <person name="Gujja S."/>
            <person name="Heilman E.R."/>
            <person name="Heiman D.I."/>
            <person name="Hepburn T.A."/>
            <person name="Howarth C."/>
            <person name="Jen D."/>
            <person name="Larson L."/>
            <person name="Lewis B."/>
            <person name="Mehta T."/>
            <person name="Park D."/>
            <person name="Pearson M."/>
            <person name="Richards J."/>
            <person name="Roberts A."/>
            <person name="Saif S."/>
            <person name="Shea T.D."/>
            <person name="Shenoy N."/>
            <person name="Sisk P."/>
            <person name="Stolte C."/>
            <person name="Sykes S.N."/>
            <person name="Thomson T."/>
            <person name="Walk T."/>
            <person name="White J."/>
            <person name="Yandava C."/>
            <person name="Straight P."/>
            <person name="Clardy J."/>
            <person name="Hung D."/>
            <person name="Kolter R."/>
            <person name="Mekalanos J."/>
            <person name="Walker S."/>
            <person name="Walsh C.T."/>
            <person name="Wieland-Brown L.C."/>
            <person name="Haas B."/>
            <person name="Nusbaum C."/>
            <person name="Birren B."/>
        </authorList>
    </citation>
    <scope>NUCLEOTIDE SEQUENCE [LARGE SCALE GENOMIC DNA]</scope>
    <source>
        <strain evidence="2">Tu4000</strain>
    </source>
</reference>
<name>D9XKW1_9ACTN</name>
<dbReference type="OrthoDB" id="4759077at2"/>
<protein>
    <submittedName>
        <fullName evidence="2">Uncharacterized protein</fullName>
    </submittedName>
</protein>
<proteinExistence type="predicted"/>
<dbReference type="InterPro" id="IPR049807">
    <property type="entry name" value="DpdD-like"/>
</dbReference>
<dbReference type="Proteomes" id="UP000002968">
    <property type="component" value="Unassembled WGS sequence"/>
</dbReference>
<organism evidence="2 3">
    <name type="scientific">Streptomyces griseoflavus Tu4000</name>
    <dbReference type="NCBI Taxonomy" id="467200"/>
    <lineage>
        <taxon>Bacteria</taxon>
        <taxon>Bacillati</taxon>
        <taxon>Actinomycetota</taxon>
        <taxon>Actinomycetes</taxon>
        <taxon>Kitasatosporales</taxon>
        <taxon>Streptomycetaceae</taxon>
        <taxon>Streptomyces</taxon>
    </lineage>
</organism>
<keyword evidence="3" id="KW-1185">Reference proteome</keyword>
<dbReference type="AlphaFoldDB" id="D9XKW1"/>
<evidence type="ECO:0000313" key="3">
    <source>
        <dbReference type="Proteomes" id="UP000002968"/>
    </source>
</evidence>
<dbReference type="STRING" id="467200.SSRG_01911"/>
<gene>
    <name evidence="2" type="ORF">SSRG_01911</name>
</gene>
<feature type="region of interest" description="Disordered" evidence="1">
    <location>
        <begin position="342"/>
        <end position="380"/>
    </location>
</feature>
<evidence type="ECO:0000313" key="2">
    <source>
        <dbReference type="EMBL" id="EFL39107.1"/>
    </source>
</evidence>
<accession>D9XKW1</accession>
<evidence type="ECO:0000256" key="1">
    <source>
        <dbReference type="SAM" id="MobiDB-lite"/>
    </source>
</evidence>
<dbReference type="RefSeq" id="WP_004925570.1">
    <property type="nucleotide sequence ID" value="NZ_GG657758.1"/>
</dbReference>